<dbReference type="Proteomes" id="UP001652625">
    <property type="component" value="Chromosome 08"/>
</dbReference>
<evidence type="ECO:0000259" key="1">
    <source>
        <dbReference type="Pfam" id="PF03184"/>
    </source>
</evidence>
<sequence length="326" mass="36916">MGDRGFNINDIVGSFGAHMEIPAKTERRTLKYGISFKTISGEAKSVKDQMITLWLETTLPTILSRYSLENIFNANKFDNCSAHPNVQKLDWVELIIFPPNTTSNTQPMDQGVIRSLKAKYCSLALKKQIAALEKENEMLKFFIFTAMFMLTKAWNFIPDQTFINCFEKSGISLEAVEKHVNDDNNPFCGLDVNETVMENLRDDLELLKTKFDVDFKLTADELVGIDFDVCIANKSSEEDIIAEVSEHDAIETEEESDDECVGVSDNATKPSLNEAMHAVTVLEIYSLYSNFRYDLTKALKDINCVIEMDLKASKKQSTITDFFLKV</sequence>
<gene>
    <name evidence="3" type="primary">LOC136083402</name>
</gene>
<evidence type="ECO:0000313" key="2">
    <source>
        <dbReference type="Proteomes" id="UP001652625"/>
    </source>
</evidence>
<protein>
    <submittedName>
        <fullName evidence="3">Tigger transposable element-derived protein 4-like</fullName>
    </submittedName>
</protein>
<keyword evidence="2" id="KW-1185">Reference proteome</keyword>
<dbReference type="PANTHER" id="PTHR19303">
    <property type="entry name" value="TRANSPOSON"/>
    <property type="match status" value="1"/>
</dbReference>
<feature type="domain" description="DDE-1" evidence="1">
    <location>
        <begin position="78"/>
        <end position="166"/>
    </location>
</feature>
<organism evidence="2 3">
    <name type="scientific">Hydra vulgaris</name>
    <name type="common">Hydra</name>
    <name type="synonym">Hydra attenuata</name>
    <dbReference type="NCBI Taxonomy" id="6087"/>
    <lineage>
        <taxon>Eukaryota</taxon>
        <taxon>Metazoa</taxon>
        <taxon>Cnidaria</taxon>
        <taxon>Hydrozoa</taxon>
        <taxon>Hydroidolina</taxon>
        <taxon>Anthoathecata</taxon>
        <taxon>Aplanulata</taxon>
        <taxon>Hydridae</taxon>
        <taxon>Hydra</taxon>
    </lineage>
</organism>
<dbReference type="PANTHER" id="PTHR19303:SF73">
    <property type="entry name" value="PROTEIN PDC2"/>
    <property type="match status" value="1"/>
</dbReference>
<dbReference type="GeneID" id="136083402"/>
<dbReference type="InterPro" id="IPR004875">
    <property type="entry name" value="DDE_SF_endonuclease_dom"/>
</dbReference>
<proteinExistence type="predicted"/>
<dbReference type="RefSeq" id="XP_065658870.1">
    <property type="nucleotide sequence ID" value="XM_065802798.1"/>
</dbReference>
<reference evidence="3" key="1">
    <citation type="submission" date="2025-08" db="UniProtKB">
        <authorList>
            <consortium name="RefSeq"/>
        </authorList>
    </citation>
    <scope>IDENTIFICATION</scope>
</reference>
<accession>A0ABM4CB32</accession>
<evidence type="ECO:0000313" key="3">
    <source>
        <dbReference type="RefSeq" id="XP_065658870.1"/>
    </source>
</evidence>
<dbReference type="Pfam" id="PF03184">
    <property type="entry name" value="DDE_1"/>
    <property type="match status" value="1"/>
</dbReference>
<dbReference type="InterPro" id="IPR050863">
    <property type="entry name" value="CenT-Element_Derived"/>
</dbReference>
<name>A0ABM4CB32_HYDVU</name>